<name>A0A414B8P4_9FIRM</name>
<keyword evidence="1" id="KW-0732">Signal</keyword>
<gene>
    <name evidence="2" type="ORF">DW833_02070</name>
</gene>
<feature type="signal peptide" evidence="1">
    <location>
        <begin position="1"/>
        <end position="25"/>
    </location>
</feature>
<evidence type="ECO:0000313" key="3">
    <source>
        <dbReference type="Proteomes" id="UP000284621"/>
    </source>
</evidence>
<keyword evidence="3" id="KW-1185">Reference proteome</keyword>
<accession>A0A414B8P4</accession>
<feature type="chain" id="PRO_5019366138" evidence="1">
    <location>
        <begin position="26"/>
        <end position="136"/>
    </location>
</feature>
<reference evidence="2 3" key="1">
    <citation type="submission" date="2018-08" db="EMBL/GenBank/DDBJ databases">
        <title>A genome reference for cultivated species of the human gut microbiota.</title>
        <authorList>
            <person name="Zou Y."/>
            <person name="Xue W."/>
            <person name="Luo G."/>
        </authorList>
    </citation>
    <scope>NUCLEOTIDE SEQUENCE [LARGE SCALE GENOMIC DNA]</scope>
    <source>
        <strain evidence="2 3">AM34-3LB</strain>
    </source>
</reference>
<dbReference type="Proteomes" id="UP000284621">
    <property type="component" value="Unassembled WGS sequence"/>
</dbReference>
<evidence type="ECO:0000256" key="1">
    <source>
        <dbReference type="SAM" id="SignalP"/>
    </source>
</evidence>
<proteinExistence type="predicted"/>
<dbReference type="RefSeq" id="WP_118380428.1">
    <property type="nucleotide sequence ID" value="NZ_CABJFJ010000002.1"/>
</dbReference>
<dbReference type="AlphaFoldDB" id="A0A414B8P4"/>
<comment type="caution">
    <text evidence="2">The sequence shown here is derived from an EMBL/GenBank/DDBJ whole genome shotgun (WGS) entry which is preliminary data.</text>
</comment>
<dbReference type="EMBL" id="QSID01000002">
    <property type="protein sequence ID" value="RHC67453.1"/>
    <property type="molecule type" value="Genomic_DNA"/>
</dbReference>
<protein>
    <submittedName>
        <fullName evidence="2">Uncharacterized protein</fullName>
    </submittedName>
</protein>
<sequence>MKKTVRLFILAMILLTLITPMQTSAKSSKTVYYSSSYVGKYYKTETPPKLRKIIFKKNKVITYGSFYLQKKWNTNTYKYCRSKKRVFKITKKTKYYLIDEDEHYRCSLKEFKKYLLNMALYIKVRNGKAVALMISP</sequence>
<evidence type="ECO:0000313" key="2">
    <source>
        <dbReference type="EMBL" id="RHC67453.1"/>
    </source>
</evidence>
<organism evidence="2 3">
    <name type="scientific">Anaerobutyricum hallii</name>
    <dbReference type="NCBI Taxonomy" id="39488"/>
    <lineage>
        <taxon>Bacteria</taxon>
        <taxon>Bacillati</taxon>
        <taxon>Bacillota</taxon>
        <taxon>Clostridia</taxon>
        <taxon>Lachnospirales</taxon>
        <taxon>Lachnospiraceae</taxon>
        <taxon>Anaerobutyricum</taxon>
    </lineage>
</organism>